<dbReference type="EMBL" id="AP012057">
    <property type="protein sequence ID" value="BAN04493.1"/>
    <property type="molecule type" value="Genomic_DNA"/>
</dbReference>
<dbReference type="InterPro" id="IPR049449">
    <property type="entry name" value="TesB_ACOT8-like_N"/>
</dbReference>
<feature type="domain" description="Acyl-CoA thioesterase-like C-terminal" evidence="3">
    <location>
        <begin position="138"/>
        <end position="269"/>
    </location>
</feature>
<gene>
    <name evidence="4" type="ORF">YM304_41790</name>
</gene>
<dbReference type="InterPro" id="IPR049450">
    <property type="entry name" value="ACOT8-like_C"/>
</dbReference>
<evidence type="ECO:0000259" key="2">
    <source>
        <dbReference type="Pfam" id="PF13622"/>
    </source>
</evidence>
<evidence type="ECO:0000313" key="4">
    <source>
        <dbReference type="EMBL" id="BAN04493.1"/>
    </source>
</evidence>
<reference evidence="4 5" key="1">
    <citation type="journal article" date="2013" name="Int. J. Syst. Evol. Microbiol.">
        <title>Ilumatobacter nonamiense sp. nov. and Ilumatobacter coccineum sp. nov., isolated from seashore sand.</title>
        <authorList>
            <person name="Matsumoto A."/>
            <person name="Kasai H."/>
            <person name="Matsuo Y."/>
            <person name="Shizuri Y."/>
            <person name="Ichikawa N."/>
            <person name="Fujita N."/>
            <person name="Omura S."/>
            <person name="Takahashi Y."/>
        </authorList>
    </citation>
    <scope>NUCLEOTIDE SEQUENCE [LARGE SCALE GENOMIC DNA]</scope>
    <source>
        <strain evidence="5">NBRC 103263 / KCTC 29153 / YM16-304</strain>
    </source>
</reference>
<sequence length="276" mass="29243">MMQLMMFDTPRSAATRPSRLSTPQDAVADIAGPAEVSPALHGFGGLHGGIGLALALRAVLDSGLDETQVRSIQARFSRAVRDEVAVTVDAPDHDRTIATAHATLTSRGTQCVSMSALFGRSKVALRDVTPPMPAYAAPTECDEFAMPIEFVPFGAFIEIRPTTAERPYAGGDDAHLAAWIRLRDDPAPVDLARLVILLDALAPSAAATMTDLVAFPTVELSIRPAPGVHTTTSPWMLLDTRSTVSADGWVDESLSAWAPDGTFLASASQIRLANSL</sequence>
<protein>
    <recommendedName>
        <fullName evidence="6">Thioesterase family protein</fullName>
    </recommendedName>
</protein>
<feature type="domain" description="Acyl-CoA thioesterase-like N-terminal HotDog" evidence="2">
    <location>
        <begin position="43"/>
        <end position="119"/>
    </location>
</feature>
<dbReference type="Pfam" id="PF20789">
    <property type="entry name" value="4HBT_3C"/>
    <property type="match status" value="1"/>
</dbReference>
<evidence type="ECO:0000313" key="5">
    <source>
        <dbReference type="Proteomes" id="UP000011863"/>
    </source>
</evidence>
<dbReference type="Pfam" id="PF13622">
    <property type="entry name" value="4HBT_3"/>
    <property type="match status" value="1"/>
</dbReference>
<dbReference type="KEGG" id="aym:YM304_41790"/>
<dbReference type="SUPFAM" id="SSF54637">
    <property type="entry name" value="Thioesterase/thiol ester dehydrase-isomerase"/>
    <property type="match status" value="2"/>
</dbReference>
<feature type="region of interest" description="Disordered" evidence="1">
    <location>
        <begin position="1"/>
        <end position="24"/>
    </location>
</feature>
<dbReference type="InterPro" id="IPR042171">
    <property type="entry name" value="Acyl-CoA_hotdog"/>
</dbReference>
<accession>A0A6C7EDV7</accession>
<keyword evidence="5" id="KW-1185">Reference proteome</keyword>
<organism evidence="4 5">
    <name type="scientific">Ilumatobacter coccineus (strain NBRC 103263 / KCTC 29153 / YM16-304)</name>
    <dbReference type="NCBI Taxonomy" id="1313172"/>
    <lineage>
        <taxon>Bacteria</taxon>
        <taxon>Bacillati</taxon>
        <taxon>Actinomycetota</taxon>
        <taxon>Acidimicrobiia</taxon>
        <taxon>Acidimicrobiales</taxon>
        <taxon>Ilumatobacteraceae</taxon>
        <taxon>Ilumatobacter</taxon>
    </lineage>
</organism>
<proteinExistence type="predicted"/>
<dbReference type="OrthoDB" id="9135640at2"/>
<evidence type="ECO:0008006" key="6">
    <source>
        <dbReference type="Google" id="ProtNLM"/>
    </source>
</evidence>
<dbReference type="Gene3D" id="2.40.160.210">
    <property type="entry name" value="Acyl-CoA thioesterase, double hotdog domain"/>
    <property type="match status" value="1"/>
</dbReference>
<dbReference type="Proteomes" id="UP000011863">
    <property type="component" value="Chromosome"/>
</dbReference>
<evidence type="ECO:0000259" key="3">
    <source>
        <dbReference type="Pfam" id="PF20789"/>
    </source>
</evidence>
<name>A0A6C7EDV7_ILUCY</name>
<dbReference type="AlphaFoldDB" id="A0A6C7EDV7"/>
<evidence type="ECO:0000256" key="1">
    <source>
        <dbReference type="SAM" id="MobiDB-lite"/>
    </source>
</evidence>
<dbReference type="InterPro" id="IPR029069">
    <property type="entry name" value="HotDog_dom_sf"/>
</dbReference>